<keyword evidence="2" id="KW-1185">Reference proteome</keyword>
<sequence>PTELKDILKYLGIDIRDNLIHNDICIKYYSKDIIDYKHVCEKIDEMMIKKYDKYMNEIEDDPKKQPDSNFVKAASILIESYFNELKDNQKDLQRIFPVVFSEKDNILLNVVFNNETRTNIMELSEKCDENQLMLILLKNSTIREMIINGEITDNCDLIKKIVVRNPVPKRPVLSVLYPLPLLYL</sequence>
<gene>
    <name evidence="1" type="ORF">BCR36DRAFT_284235</name>
</gene>
<dbReference type="Proteomes" id="UP000193719">
    <property type="component" value="Unassembled WGS sequence"/>
</dbReference>
<dbReference type="EMBL" id="MCFH01000012">
    <property type="protein sequence ID" value="ORX53775.1"/>
    <property type="molecule type" value="Genomic_DNA"/>
</dbReference>
<reference evidence="1 2" key="1">
    <citation type="submission" date="2016-08" db="EMBL/GenBank/DDBJ databases">
        <title>Genomes of anaerobic fungi encode conserved fungal cellulosomes for biomass hydrolysis.</title>
        <authorList>
            <consortium name="DOE Joint Genome Institute"/>
            <person name="Haitjema C.H."/>
            <person name="Gilmore S.P."/>
            <person name="Henske J.K."/>
            <person name="Solomon K.V."/>
            <person name="De Groot R."/>
            <person name="Kuo A."/>
            <person name="Mondo S.J."/>
            <person name="Salamov A.A."/>
            <person name="Labutti K."/>
            <person name="Zhao Z."/>
            <person name="Chiniquy J."/>
            <person name="Barry K."/>
            <person name="Brewer H.M."/>
            <person name="Purvine S.O."/>
            <person name="Wright A.T."/>
            <person name="Boxma B."/>
            <person name="Van Alen T."/>
            <person name="Hackstein J.H."/>
            <person name="Baker S.E."/>
            <person name="Grigoriev I.V."/>
            <person name="O'Malley M.A."/>
        </authorList>
    </citation>
    <scope>NUCLEOTIDE SEQUENCE [LARGE SCALE GENOMIC DNA]</scope>
    <source>
        <strain evidence="2">finn</strain>
    </source>
</reference>
<evidence type="ECO:0000313" key="1">
    <source>
        <dbReference type="EMBL" id="ORX53775.1"/>
    </source>
</evidence>
<evidence type="ECO:0000313" key="2">
    <source>
        <dbReference type="Proteomes" id="UP000193719"/>
    </source>
</evidence>
<organism evidence="1 2">
    <name type="scientific">Piromyces finnis</name>
    <dbReference type="NCBI Taxonomy" id="1754191"/>
    <lineage>
        <taxon>Eukaryota</taxon>
        <taxon>Fungi</taxon>
        <taxon>Fungi incertae sedis</taxon>
        <taxon>Chytridiomycota</taxon>
        <taxon>Chytridiomycota incertae sedis</taxon>
        <taxon>Neocallimastigomycetes</taxon>
        <taxon>Neocallimastigales</taxon>
        <taxon>Neocallimastigaceae</taxon>
        <taxon>Piromyces</taxon>
    </lineage>
</organism>
<feature type="non-terminal residue" evidence="1">
    <location>
        <position position="1"/>
    </location>
</feature>
<proteinExistence type="predicted"/>
<comment type="caution">
    <text evidence="1">The sequence shown here is derived from an EMBL/GenBank/DDBJ whole genome shotgun (WGS) entry which is preliminary data.</text>
</comment>
<name>A0A1Y1VDT3_9FUNG</name>
<protein>
    <submittedName>
        <fullName evidence="1">Uncharacterized protein</fullName>
    </submittedName>
</protein>
<accession>A0A1Y1VDT3</accession>
<reference evidence="1 2" key="2">
    <citation type="submission" date="2016-08" db="EMBL/GenBank/DDBJ databases">
        <title>Pervasive Adenine N6-methylation of Active Genes in Fungi.</title>
        <authorList>
            <consortium name="DOE Joint Genome Institute"/>
            <person name="Mondo S.J."/>
            <person name="Dannebaum R.O."/>
            <person name="Kuo R.C."/>
            <person name="Labutti K."/>
            <person name="Haridas S."/>
            <person name="Kuo A."/>
            <person name="Salamov A."/>
            <person name="Ahrendt S.R."/>
            <person name="Lipzen A."/>
            <person name="Sullivan W."/>
            <person name="Andreopoulos W.B."/>
            <person name="Clum A."/>
            <person name="Lindquist E."/>
            <person name="Daum C."/>
            <person name="Ramamoorthy G.K."/>
            <person name="Gryganskyi A."/>
            <person name="Culley D."/>
            <person name="Magnuson J.K."/>
            <person name="James T.Y."/>
            <person name="O'Malley M.A."/>
            <person name="Stajich J.E."/>
            <person name="Spatafora J.W."/>
            <person name="Visel A."/>
            <person name="Grigoriev I.V."/>
        </authorList>
    </citation>
    <scope>NUCLEOTIDE SEQUENCE [LARGE SCALE GENOMIC DNA]</scope>
    <source>
        <strain evidence="2">finn</strain>
    </source>
</reference>
<dbReference type="AlphaFoldDB" id="A0A1Y1VDT3"/>